<name>A0A0F9UE93_9ZZZZ</name>
<accession>A0A0F9UE93</accession>
<organism evidence="2">
    <name type="scientific">marine sediment metagenome</name>
    <dbReference type="NCBI Taxonomy" id="412755"/>
    <lineage>
        <taxon>unclassified sequences</taxon>
        <taxon>metagenomes</taxon>
        <taxon>ecological metagenomes</taxon>
    </lineage>
</organism>
<gene>
    <name evidence="2" type="ORF">LCGC14_0617550</name>
</gene>
<feature type="coiled-coil region" evidence="1">
    <location>
        <begin position="11"/>
        <end position="38"/>
    </location>
</feature>
<keyword evidence="1" id="KW-0175">Coiled coil</keyword>
<reference evidence="2" key="1">
    <citation type="journal article" date="2015" name="Nature">
        <title>Complex archaea that bridge the gap between prokaryotes and eukaryotes.</title>
        <authorList>
            <person name="Spang A."/>
            <person name="Saw J.H."/>
            <person name="Jorgensen S.L."/>
            <person name="Zaremba-Niedzwiedzka K."/>
            <person name="Martijn J."/>
            <person name="Lind A.E."/>
            <person name="van Eijk R."/>
            <person name="Schleper C."/>
            <person name="Guy L."/>
            <person name="Ettema T.J."/>
        </authorList>
    </citation>
    <scope>NUCLEOTIDE SEQUENCE</scope>
</reference>
<evidence type="ECO:0000313" key="2">
    <source>
        <dbReference type="EMBL" id="KKN51918.1"/>
    </source>
</evidence>
<evidence type="ECO:0000256" key="1">
    <source>
        <dbReference type="SAM" id="Coils"/>
    </source>
</evidence>
<comment type="caution">
    <text evidence="2">The sequence shown here is derived from an EMBL/GenBank/DDBJ whole genome shotgun (WGS) entry which is preliminary data.</text>
</comment>
<proteinExistence type="predicted"/>
<sequence>MKVTTTIITTIEIEKAEKELLRIEYSELSKLLERKMNKEYTFDTINELIENLLR</sequence>
<dbReference type="AlphaFoldDB" id="A0A0F9UE93"/>
<protein>
    <submittedName>
        <fullName evidence="2">Uncharacterized protein</fullName>
    </submittedName>
</protein>
<dbReference type="EMBL" id="LAZR01001042">
    <property type="protein sequence ID" value="KKN51918.1"/>
    <property type="molecule type" value="Genomic_DNA"/>
</dbReference>